<dbReference type="RefSeq" id="WP_307280402.1">
    <property type="nucleotide sequence ID" value="NZ_JAUSVX010000014.1"/>
</dbReference>
<evidence type="ECO:0000313" key="5">
    <source>
        <dbReference type="Proteomes" id="UP001242480"/>
    </source>
</evidence>
<dbReference type="InterPro" id="IPR007721">
    <property type="entry name" value="RbsD_FucU"/>
</dbReference>
<name>A0ABU0JF44_9HYPH</name>
<dbReference type="Proteomes" id="UP001242480">
    <property type="component" value="Unassembled WGS sequence"/>
</dbReference>
<dbReference type="Pfam" id="PF05025">
    <property type="entry name" value="RbsD_FucU"/>
    <property type="match status" value="1"/>
</dbReference>
<dbReference type="PANTHER" id="PTHR31690">
    <property type="entry name" value="FUCOSE MUTAROTASE"/>
    <property type="match status" value="1"/>
</dbReference>
<evidence type="ECO:0000313" key="4">
    <source>
        <dbReference type="EMBL" id="MDQ0472894.1"/>
    </source>
</evidence>
<evidence type="ECO:0000256" key="1">
    <source>
        <dbReference type="ARBA" id="ARBA00000223"/>
    </source>
</evidence>
<dbReference type="GO" id="GO:0036373">
    <property type="term" value="F:L-fucose mutarotase activity"/>
    <property type="evidence" value="ECO:0007669"/>
    <property type="project" value="UniProtKB-EC"/>
</dbReference>
<dbReference type="PANTHER" id="PTHR31690:SF4">
    <property type="entry name" value="FUCOSE MUTAROTASE"/>
    <property type="match status" value="1"/>
</dbReference>
<dbReference type="EMBL" id="JAUSVX010000014">
    <property type="protein sequence ID" value="MDQ0472894.1"/>
    <property type="molecule type" value="Genomic_DNA"/>
</dbReference>
<gene>
    <name evidence="4" type="ORF">QO011_005927</name>
</gene>
<evidence type="ECO:0000256" key="3">
    <source>
        <dbReference type="ARBA" id="ARBA00036324"/>
    </source>
</evidence>
<dbReference type="Gene3D" id="3.40.1650.10">
    <property type="entry name" value="RbsD-like domain"/>
    <property type="match status" value="1"/>
</dbReference>
<comment type="catalytic activity">
    <reaction evidence="1">
        <text>beta-D-ribopyranose = beta-D-ribofuranose</text>
        <dbReference type="Rhea" id="RHEA:25432"/>
        <dbReference type="ChEBI" id="CHEBI:27476"/>
        <dbReference type="ChEBI" id="CHEBI:47002"/>
        <dbReference type="EC" id="5.4.99.62"/>
    </reaction>
</comment>
<proteinExistence type="predicted"/>
<comment type="caution">
    <text evidence="4">The sequence shown here is derived from an EMBL/GenBank/DDBJ whole genome shotgun (WGS) entry which is preliminary data.</text>
</comment>
<organism evidence="4 5">
    <name type="scientific">Labrys wisconsinensis</name>
    <dbReference type="NCBI Taxonomy" id="425677"/>
    <lineage>
        <taxon>Bacteria</taxon>
        <taxon>Pseudomonadati</taxon>
        <taxon>Pseudomonadota</taxon>
        <taxon>Alphaproteobacteria</taxon>
        <taxon>Hyphomicrobiales</taxon>
        <taxon>Xanthobacteraceae</taxon>
        <taxon>Labrys</taxon>
    </lineage>
</organism>
<comment type="catalytic activity">
    <reaction evidence="3">
        <text>alpha-L-fucose = beta-L-fucose</text>
        <dbReference type="Rhea" id="RHEA:25580"/>
        <dbReference type="ChEBI" id="CHEBI:42548"/>
        <dbReference type="ChEBI" id="CHEBI:42589"/>
        <dbReference type="EC" id="5.1.3.29"/>
    </reaction>
</comment>
<reference evidence="4 5" key="1">
    <citation type="submission" date="2023-07" db="EMBL/GenBank/DDBJ databases">
        <title>Genomic Encyclopedia of Type Strains, Phase IV (KMG-IV): sequencing the most valuable type-strain genomes for metagenomic binning, comparative biology and taxonomic classification.</title>
        <authorList>
            <person name="Goeker M."/>
        </authorList>
    </citation>
    <scope>NUCLEOTIDE SEQUENCE [LARGE SCALE GENOMIC DNA]</scope>
    <source>
        <strain evidence="4 5">DSM 19619</strain>
    </source>
</reference>
<dbReference type="InterPro" id="IPR050443">
    <property type="entry name" value="RbsD/FucU_mutarotase"/>
</dbReference>
<sequence length="147" mass="15750">MLIGLDPILPPDLLSHLRAMGHGDEIVIADGSFPATTVARRLVRIDGAGLRRVLRAVLALLPLDESEPDPVIGMQVIGDPGKWMPMHAEIAEAVARVAPAVETKLIDRHVFYRRAAEAFAVVATGETGFYGNVLLRKGTIENPVVAG</sequence>
<protein>
    <submittedName>
        <fullName evidence="4">L-fucose mutarotase</fullName>
        <ecNumber evidence="4">5.1.3.29</ecNumber>
    </submittedName>
</protein>
<dbReference type="InterPro" id="IPR023750">
    <property type="entry name" value="RbsD-like_sf"/>
</dbReference>
<dbReference type="EC" id="5.1.3.29" evidence="4"/>
<accession>A0ABU0JF44</accession>
<dbReference type="SUPFAM" id="SSF102546">
    <property type="entry name" value="RbsD-like"/>
    <property type="match status" value="1"/>
</dbReference>
<keyword evidence="2 4" id="KW-0413">Isomerase</keyword>
<keyword evidence="5" id="KW-1185">Reference proteome</keyword>
<evidence type="ECO:0000256" key="2">
    <source>
        <dbReference type="ARBA" id="ARBA00023235"/>
    </source>
</evidence>